<keyword evidence="8" id="KW-1185">Reference proteome</keyword>
<comment type="caution">
    <text evidence="7">The sequence shown here is derived from an EMBL/GenBank/DDBJ whole genome shotgun (WGS) entry which is preliminary data.</text>
</comment>
<feature type="transmembrane region" description="Helical" evidence="6">
    <location>
        <begin position="20"/>
        <end position="40"/>
    </location>
</feature>
<evidence type="ECO:0000256" key="6">
    <source>
        <dbReference type="SAM" id="Phobius"/>
    </source>
</evidence>
<evidence type="ECO:0000256" key="3">
    <source>
        <dbReference type="ARBA" id="ARBA00022692"/>
    </source>
</evidence>
<dbReference type="PANTHER" id="PTHR31465">
    <property type="entry name" value="PROTEIN RTA1-RELATED"/>
    <property type="match status" value="1"/>
</dbReference>
<sequence length="326" mass="37042">MHDDDDWSYYTYTPNLGAAIAFAVLFIIFGLIFCGFLWITTNIHKNFITKWYDSNAPISDIRHYSTYKLCTAHLPMIFGVLLEIIGYIGRAVSSRHPEALPPFAIQTVLLLIAPTLYAASIYMLFGRMAHLMFVENLMIMPARYNTLIFVLGDVFSLLLQASGGGLEVSESTRHTGSKIVTAGLFIQIGFFGIFMINEFLFVFRVNSLKGQNKIAGQATKWIRYNWILIVTSAMILLRSIVRTVEFLEGYYGYISGHEWFLYVFDATPMFLLPVMFCGTMLWLNIYEIQKDSIDLQMKTSENGIRPSYTVSSIDSVSDIEMVSSKL</sequence>
<feature type="transmembrane region" description="Helical" evidence="6">
    <location>
        <begin position="261"/>
        <end position="283"/>
    </location>
</feature>
<evidence type="ECO:0000256" key="1">
    <source>
        <dbReference type="ARBA" id="ARBA00004141"/>
    </source>
</evidence>
<gene>
    <name evidence="7" type="ORF">RNJ44_01704</name>
</gene>
<dbReference type="InterPro" id="IPR007568">
    <property type="entry name" value="RTA1"/>
</dbReference>
<dbReference type="Pfam" id="PF04479">
    <property type="entry name" value="RTA1"/>
    <property type="match status" value="1"/>
</dbReference>
<accession>A0ABR4NNJ1</accession>
<feature type="transmembrane region" description="Helical" evidence="6">
    <location>
        <begin position="137"/>
        <end position="159"/>
    </location>
</feature>
<evidence type="ECO:0000313" key="8">
    <source>
        <dbReference type="Proteomes" id="UP001623330"/>
    </source>
</evidence>
<comment type="subcellular location">
    <subcellularLocation>
        <location evidence="1">Membrane</location>
        <topology evidence="1">Multi-pass membrane protein</topology>
    </subcellularLocation>
</comment>
<reference evidence="7 8" key="1">
    <citation type="submission" date="2024-05" db="EMBL/GenBank/DDBJ databases">
        <title>Long read based assembly of the Candida bracarensis genome reveals expanded adhesin content.</title>
        <authorList>
            <person name="Marcet-Houben M."/>
            <person name="Ksiezopolska E."/>
            <person name="Gabaldon T."/>
        </authorList>
    </citation>
    <scope>NUCLEOTIDE SEQUENCE [LARGE SCALE GENOMIC DNA]</scope>
    <source>
        <strain evidence="7 8">CBM6</strain>
    </source>
</reference>
<evidence type="ECO:0000256" key="4">
    <source>
        <dbReference type="ARBA" id="ARBA00022989"/>
    </source>
</evidence>
<dbReference type="Proteomes" id="UP001623330">
    <property type="component" value="Unassembled WGS sequence"/>
</dbReference>
<proteinExistence type="inferred from homology"/>
<evidence type="ECO:0000256" key="5">
    <source>
        <dbReference type="ARBA" id="ARBA00023136"/>
    </source>
</evidence>
<keyword evidence="3 6" id="KW-0812">Transmembrane</keyword>
<name>A0ABR4NNJ1_9SACH</name>
<organism evidence="7 8">
    <name type="scientific">Nakaseomyces bracarensis</name>
    <dbReference type="NCBI Taxonomy" id="273131"/>
    <lineage>
        <taxon>Eukaryota</taxon>
        <taxon>Fungi</taxon>
        <taxon>Dikarya</taxon>
        <taxon>Ascomycota</taxon>
        <taxon>Saccharomycotina</taxon>
        <taxon>Saccharomycetes</taxon>
        <taxon>Saccharomycetales</taxon>
        <taxon>Saccharomycetaceae</taxon>
        <taxon>Nakaseomyces</taxon>
    </lineage>
</organism>
<evidence type="ECO:0000313" key="7">
    <source>
        <dbReference type="EMBL" id="KAL3229568.1"/>
    </source>
</evidence>
<keyword evidence="4 6" id="KW-1133">Transmembrane helix</keyword>
<feature type="transmembrane region" description="Helical" evidence="6">
    <location>
        <begin position="179"/>
        <end position="203"/>
    </location>
</feature>
<protein>
    <submittedName>
        <fullName evidence="7">Protein RTA1</fullName>
    </submittedName>
</protein>
<feature type="transmembrane region" description="Helical" evidence="6">
    <location>
        <begin position="69"/>
        <end position="88"/>
    </location>
</feature>
<feature type="transmembrane region" description="Helical" evidence="6">
    <location>
        <begin position="224"/>
        <end position="241"/>
    </location>
</feature>
<comment type="similarity">
    <text evidence="2">Belongs to the lipid-translocating exporter (LTE) (TC 9.A.26.1) family.</text>
</comment>
<dbReference type="PANTHER" id="PTHR31465:SF1">
    <property type="entry name" value="PROTEIN RTA1-RELATED"/>
    <property type="match status" value="1"/>
</dbReference>
<dbReference type="EMBL" id="JBEVYD010000011">
    <property type="protein sequence ID" value="KAL3229568.1"/>
    <property type="molecule type" value="Genomic_DNA"/>
</dbReference>
<keyword evidence="5 6" id="KW-0472">Membrane</keyword>
<evidence type="ECO:0000256" key="2">
    <source>
        <dbReference type="ARBA" id="ARBA00009969"/>
    </source>
</evidence>
<feature type="transmembrane region" description="Helical" evidence="6">
    <location>
        <begin position="103"/>
        <end position="125"/>
    </location>
</feature>